<accession>A0AAW1PHW9</accession>
<evidence type="ECO:0000256" key="1">
    <source>
        <dbReference type="SAM" id="MobiDB-lite"/>
    </source>
</evidence>
<evidence type="ECO:0000313" key="2">
    <source>
        <dbReference type="EMBL" id="KAK9808010.1"/>
    </source>
</evidence>
<protein>
    <submittedName>
        <fullName evidence="2">Uncharacterized protein</fullName>
    </submittedName>
</protein>
<reference evidence="2 3" key="1">
    <citation type="journal article" date="2024" name="Nat. Commun.">
        <title>Phylogenomics reveals the evolutionary origins of lichenization in chlorophyte algae.</title>
        <authorList>
            <person name="Puginier C."/>
            <person name="Libourel C."/>
            <person name="Otte J."/>
            <person name="Skaloud P."/>
            <person name="Haon M."/>
            <person name="Grisel S."/>
            <person name="Petersen M."/>
            <person name="Berrin J.G."/>
            <person name="Delaux P.M."/>
            <person name="Dal Grande F."/>
            <person name="Keller J."/>
        </authorList>
    </citation>
    <scope>NUCLEOTIDE SEQUENCE [LARGE SCALE GENOMIC DNA]</scope>
    <source>
        <strain evidence="2 3">SAG 2036</strain>
    </source>
</reference>
<name>A0AAW1PHW9_9CHLO</name>
<feature type="compositionally biased region" description="Polar residues" evidence="1">
    <location>
        <begin position="169"/>
        <end position="180"/>
    </location>
</feature>
<keyword evidence="3" id="KW-1185">Reference proteome</keyword>
<feature type="region of interest" description="Disordered" evidence="1">
    <location>
        <begin position="166"/>
        <end position="191"/>
    </location>
</feature>
<proteinExistence type="predicted"/>
<evidence type="ECO:0000313" key="3">
    <source>
        <dbReference type="Proteomes" id="UP001465755"/>
    </source>
</evidence>
<organism evidence="2 3">
    <name type="scientific">Symbiochloris irregularis</name>
    <dbReference type="NCBI Taxonomy" id="706552"/>
    <lineage>
        <taxon>Eukaryota</taxon>
        <taxon>Viridiplantae</taxon>
        <taxon>Chlorophyta</taxon>
        <taxon>core chlorophytes</taxon>
        <taxon>Trebouxiophyceae</taxon>
        <taxon>Trebouxiales</taxon>
        <taxon>Trebouxiaceae</taxon>
        <taxon>Symbiochloris</taxon>
    </lineage>
</organism>
<gene>
    <name evidence="2" type="ORF">WJX73_003455</name>
</gene>
<dbReference type="Proteomes" id="UP001465755">
    <property type="component" value="Unassembled WGS sequence"/>
</dbReference>
<comment type="caution">
    <text evidence="2">The sequence shown here is derived from an EMBL/GenBank/DDBJ whole genome shotgun (WGS) entry which is preliminary data.</text>
</comment>
<dbReference type="AlphaFoldDB" id="A0AAW1PHW9"/>
<sequence length="191" mass="20825">MSRRSRAWARKTLRPDEPRPADWCIIEHCPVGPALKALLRLLLDLLLAAVSLPFRNPISFGLREVQTLACASPRGQAGLLVRFALPDPSVRPTIMANLTECIQLQGVTPKPEHVEWLKQVAKGQHEDKGLVALAALCLGLMEYDKGTSAETREAAAKWYRKAARLGETGSPQGNKANNPEASGRHCFSGVA</sequence>
<dbReference type="EMBL" id="JALJOQ010000028">
    <property type="protein sequence ID" value="KAK9808010.1"/>
    <property type="molecule type" value="Genomic_DNA"/>
</dbReference>